<keyword evidence="1" id="KW-1133">Transmembrane helix</keyword>
<accession>A0A9X2KVH0</accession>
<protein>
    <recommendedName>
        <fullName evidence="4">DUF748 domain-containing protein</fullName>
    </recommendedName>
</protein>
<feature type="transmembrane region" description="Helical" evidence="1">
    <location>
        <begin position="7"/>
        <end position="29"/>
    </location>
</feature>
<keyword evidence="3" id="KW-1185">Reference proteome</keyword>
<keyword evidence="1" id="KW-0472">Membrane</keyword>
<organism evidence="2 3">
    <name type="scientific">Christiangramia oceanisediminis</name>
    <dbReference type="NCBI Taxonomy" id="2920386"/>
    <lineage>
        <taxon>Bacteria</taxon>
        <taxon>Pseudomonadati</taxon>
        <taxon>Bacteroidota</taxon>
        <taxon>Flavobacteriia</taxon>
        <taxon>Flavobacteriales</taxon>
        <taxon>Flavobacteriaceae</taxon>
        <taxon>Christiangramia</taxon>
    </lineage>
</organism>
<evidence type="ECO:0000256" key="1">
    <source>
        <dbReference type="SAM" id="Phobius"/>
    </source>
</evidence>
<dbReference type="RefSeq" id="WP_241550694.1">
    <property type="nucleotide sequence ID" value="NZ_JANCNS010000001.1"/>
</dbReference>
<gene>
    <name evidence="2" type="ORF">MKO06_02140</name>
</gene>
<evidence type="ECO:0008006" key="4">
    <source>
        <dbReference type="Google" id="ProtNLM"/>
    </source>
</evidence>
<dbReference type="Proteomes" id="UP001155280">
    <property type="component" value="Unassembled WGS sequence"/>
</dbReference>
<comment type="caution">
    <text evidence="2">The sequence shown here is derived from an EMBL/GenBank/DDBJ whole genome shotgun (WGS) entry which is preliminary data.</text>
</comment>
<evidence type="ECO:0000313" key="3">
    <source>
        <dbReference type="Proteomes" id="UP001155280"/>
    </source>
</evidence>
<dbReference type="AlphaFoldDB" id="A0A9X2KVH0"/>
<keyword evidence="1" id="KW-0812">Transmembrane</keyword>
<dbReference type="EMBL" id="JANCNS010000001">
    <property type="protein sequence ID" value="MCP9198690.1"/>
    <property type="molecule type" value="Genomic_DNA"/>
</dbReference>
<name>A0A9X2KVH0_9FLAO</name>
<sequence length="507" mass="57917">MKRSSKIAVSLLVFIGILAVALLILNNFLEGKIKKSLEEKLTRANTSFEKVDVKLLDRSAEVIDAHVELRNKNFKVDTIVLNDIGIWKYLTTKNIVVGELQISNPVVKITQNKSESKDPGKDKSSGGLQEQILIKKVRVNGGSFQMFENDTASAMLFASLQKLQLNEVRIDSASLKEKVPFEYQLKHLEVDSLYFDLSEQQELVLEQLLVRDLDLQINGFKVLPKYSKAGHQQTIEVEKDWYDLVIDSISMQDFGWSVQNDSLKFENSLTHINGVNFEVYRNKLKPDDTTFKPLYSRAIRKLPFLINIDSIEISDAYIKYEERIQADRPPGMVEFANLNVSVQNITNMGLGRDDFPKTRVTANTDFMKGAPLSIDWQFDISDRNDAFQLSGQMGRLQASQMNKFTEAGLNLHISGDILEMYFNFYGDNTSAKGDMKLEYNDFKVEVLQKDGENKNKVISALANLIVRNKAVKGEQSYKEIKAQRDQTKSFWNYFWLMIKNGAFKSFI</sequence>
<reference evidence="2" key="1">
    <citation type="submission" date="2022-07" db="EMBL/GenBank/DDBJ databases">
        <title>Gramela sediminis sp. nov., isolated from deep-sea sediment of the Indian Ocean.</title>
        <authorList>
            <person name="Shi H."/>
        </authorList>
    </citation>
    <scope>NUCLEOTIDE SEQUENCE</scope>
    <source>
        <strain evidence="2">GC03-9</strain>
    </source>
</reference>
<proteinExistence type="predicted"/>
<evidence type="ECO:0000313" key="2">
    <source>
        <dbReference type="EMBL" id="MCP9198690.1"/>
    </source>
</evidence>